<evidence type="ECO:0000256" key="1">
    <source>
        <dbReference type="SAM" id="MobiDB-lite"/>
    </source>
</evidence>
<reference evidence="3" key="1">
    <citation type="journal article" date="2020" name="Stud. Mycol.">
        <title>101 Dothideomycetes genomes: a test case for predicting lifestyles and emergence of pathogens.</title>
        <authorList>
            <person name="Haridas S."/>
            <person name="Albert R."/>
            <person name="Binder M."/>
            <person name="Bloem J."/>
            <person name="Labutti K."/>
            <person name="Salamov A."/>
            <person name="Andreopoulos B."/>
            <person name="Baker S."/>
            <person name="Barry K."/>
            <person name="Bills G."/>
            <person name="Bluhm B."/>
            <person name="Cannon C."/>
            <person name="Castanera R."/>
            <person name="Culley D."/>
            <person name="Daum C."/>
            <person name="Ezra D."/>
            <person name="Gonzalez J."/>
            <person name="Henrissat B."/>
            <person name="Kuo A."/>
            <person name="Liang C."/>
            <person name="Lipzen A."/>
            <person name="Lutzoni F."/>
            <person name="Magnuson J."/>
            <person name="Mondo S."/>
            <person name="Nolan M."/>
            <person name="Ohm R."/>
            <person name="Pangilinan J."/>
            <person name="Park H.-J."/>
            <person name="Ramirez L."/>
            <person name="Alfaro M."/>
            <person name="Sun H."/>
            <person name="Tritt A."/>
            <person name="Yoshinaga Y."/>
            <person name="Zwiers L.-H."/>
            <person name="Turgeon B."/>
            <person name="Goodwin S."/>
            <person name="Spatafora J."/>
            <person name="Crous P."/>
            <person name="Grigoriev I."/>
        </authorList>
    </citation>
    <scope>NUCLEOTIDE SEQUENCE</scope>
    <source>
        <strain evidence="3">CBS 110217</strain>
    </source>
</reference>
<keyword evidence="4" id="KW-1185">Reference proteome</keyword>
<protein>
    <submittedName>
        <fullName evidence="3">FAD dependent oxidoreductase</fullName>
    </submittedName>
</protein>
<name>A0A9P4LNV2_9PLEO</name>
<feature type="region of interest" description="Disordered" evidence="1">
    <location>
        <begin position="294"/>
        <end position="314"/>
    </location>
</feature>
<dbReference type="Gene3D" id="3.30.9.10">
    <property type="entry name" value="D-Amino Acid Oxidase, subunit A, domain 2"/>
    <property type="match status" value="1"/>
</dbReference>
<evidence type="ECO:0000259" key="2">
    <source>
        <dbReference type="Pfam" id="PF01266"/>
    </source>
</evidence>
<dbReference type="Gene3D" id="3.50.50.60">
    <property type="entry name" value="FAD/NAD(P)-binding domain"/>
    <property type="match status" value="1"/>
</dbReference>
<proteinExistence type="predicted"/>
<dbReference type="OrthoDB" id="429143at2759"/>
<dbReference type="Pfam" id="PF01266">
    <property type="entry name" value="DAO"/>
    <property type="match status" value="1"/>
</dbReference>
<dbReference type="Proteomes" id="UP000799777">
    <property type="component" value="Unassembled WGS sequence"/>
</dbReference>
<dbReference type="InterPro" id="IPR036188">
    <property type="entry name" value="FAD/NAD-bd_sf"/>
</dbReference>
<sequence length="432" mass="47174">LPVPNPVPSYWLSEPHKYANLRSTPDLPESCDIAIIGSGMSGVLTAYHILKSSPADTLPSIVLLDARQLCSGATARNGGHAKVKTDTLTSLPSSQRVEFQAYVASVMRALKDLVEEEGLSAHCEFEVRRSYDVFQDVSKAAEVKKVYDEALCRGEKWTKEYAYLGEDIAEKVTSLRGAKAAFSSPAASFWPYKFVTGLLERMVGRWGQTGLNIQTNTPVTSVHESTLGATKLSTPRGNLHASKVVFATNAWTPGLLPSFKHTITPVRGMASHHTPLQPIHPHLNTTYNIHFSPSAALSPPSSRKREGTDYLNPRPNGSIVVGGGNYAYSKNKALWYGNFDDSARMPADVEKHWEQYMQDTFLGWEESESRAGLVWVGIQGYTSDGMCHVGRVPGEGKKKQQWMLAGFNGGGMALIAGAAKAVAEMVVLDRDF</sequence>
<dbReference type="InterPro" id="IPR006076">
    <property type="entry name" value="FAD-dep_OxRdtase"/>
</dbReference>
<comment type="caution">
    <text evidence="3">The sequence shown here is derived from an EMBL/GenBank/DDBJ whole genome shotgun (WGS) entry which is preliminary data.</text>
</comment>
<dbReference type="PANTHER" id="PTHR13847:SF279">
    <property type="entry name" value="FAD DEPENDENT OXIDOREDUCTASE DOMAIN-CONTAINING PROTEIN-RELATED"/>
    <property type="match status" value="1"/>
</dbReference>
<feature type="domain" description="FAD dependent oxidoreductase" evidence="2">
    <location>
        <begin position="32"/>
        <end position="425"/>
    </location>
</feature>
<evidence type="ECO:0000313" key="4">
    <source>
        <dbReference type="Proteomes" id="UP000799777"/>
    </source>
</evidence>
<organism evidence="3 4">
    <name type="scientific">Setomelanomma holmii</name>
    <dbReference type="NCBI Taxonomy" id="210430"/>
    <lineage>
        <taxon>Eukaryota</taxon>
        <taxon>Fungi</taxon>
        <taxon>Dikarya</taxon>
        <taxon>Ascomycota</taxon>
        <taxon>Pezizomycotina</taxon>
        <taxon>Dothideomycetes</taxon>
        <taxon>Pleosporomycetidae</taxon>
        <taxon>Pleosporales</taxon>
        <taxon>Pleosporineae</taxon>
        <taxon>Phaeosphaeriaceae</taxon>
        <taxon>Setomelanomma</taxon>
    </lineage>
</organism>
<feature type="non-terminal residue" evidence="3">
    <location>
        <position position="1"/>
    </location>
</feature>
<dbReference type="GO" id="GO:0005737">
    <property type="term" value="C:cytoplasm"/>
    <property type="evidence" value="ECO:0007669"/>
    <property type="project" value="TreeGrafter"/>
</dbReference>
<accession>A0A9P4LNV2</accession>
<evidence type="ECO:0000313" key="3">
    <source>
        <dbReference type="EMBL" id="KAF2031620.1"/>
    </source>
</evidence>
<dbReference type="EMBL" id="ML978179">
    <property type="protein sequence ID" value="KAF2031620.1"/>
    <property type="molecule type" value="Genomic_DNA"/>
</dbReference>
<dbReference type="PANTHER" id="PTHR13847">
    <property type="entry name" value="SARCOSINE DEHYDROGENASE-RELATED"/>
    <property type="match status" value="1"/>
</dbReference>
<dbReference type="AlphaFoldDB" id="A0A9P4LNV2"/>
<gene>
    <name evidence="3" type="ORF">EK21DRAFT_40949</name>
</gene>
<feature type="non-terminal residue" evidence="3">
    <location>
        <position position="432"/>
    </location>
</feature>
<dbReference type="SUPFAM" id="SSF51905">
    <property type="entry name" value="FAD/NAD(P)-binding domain"/>
    <property type="match status" value="1"/>
</dbReference>